<gene>
    <name evidence="2" type="ORF">PGT21_020935</name>
    <name evidence="3" type="ORF">PGTUg99_023716</name>
</gene>
<evidence type="ECO:0000313" key="5">
    <source>
        <dbReference type="Proteomes" id="UP000325313"/>
    </source>
</evidence>
<dbReference type="Proteomes" id="UP000325313">
    <property type="component" value="Unassembled WGS sequence"/>
</dbReference>
<dbReference type="EMBL" id="VSWC01000144">
    <property type="protein sequence ID" value="KAA1077817.1"/>
    <property type="molecule type" value="Genomic_DNA"/>
</dbReference>
<proteinExistence type="predicted"/>
<feature type="signal peptide" evidence="1">
    <location>
        <begin position="1"/>
        <end position="26"/>
    </location>
</feature>
<evidence type="ECO:0000313" key="3">
    <source>
        <dbReference type="EMBL" id="KAA1102611.1"/>
    </source>
</evidence>
<protein>
    <recommendedName>
        <fullName evidence="6">TNFR-Cys domain-containing protein</fullName>
    </recommendedName>
</protein>
<evidence type="ECO:0000313" key="4">
    <source>
        <dbReference type="Proteomes" id="UP000324748"/>
    </source>
</evidence>
<dbReference type="AlphaFoldDB" id="A0A5B0PN47"/>
<reference evidence="4 5" key="1">
    <citation type="submission" date="2019-05" db="EMBL/GenBank/DDBJ databases">
        <title>Emergence of the Ug99 lineage of the wheat stem rust pathogen through somatic hybridization.</title>
        <authorList>
            <person name="Li F."/>
            <person name="Upadhyaya N.M."/>
            <person name="Sperschneider J."/>
            <person name="Matny O."/>
            <person name="Nguyen-Phuc H."/>
            <person name="Mago R."/>
            <person name="Raley C."/>
            <person name="Miller M.E."/>
            <person name="Silverstein K.A.T."/>
            <person name="Henningsen E."/>
            <person name="Hirsch C.D."/>
            <person name="Visser B."/>
            <person name="Pretorius Z.A."/>
            <person name="Steffenson B.J."/>
            <person name="Schwessinger B."/>
            <person name="Dodds P.N."/>
            <person name="Figueroa M."/>
        </authorList>
    </citation>
    <scope>NUCLEOTIDE SEQUENCE [LARGE SCALE GENOMIC DNA]</scope>
    <source>
        <strain evidence="2">21-0</strain>
        <strain evidence="3 5">Ug99</strain>
    </source>
</reference>
<keyword evidence="1" id="KW-0732">Signal</keyword>
<evidence type="ECO:0000256" key="1">
    <source>
        <dbReference type="SAM" id="SignalP"/>
    </source>
</evidence>
<dbReference type="Proteomes" id="UP000324748">
    <property type="component" value="Unassembled WGS sequence"/>
</dbReference>
<keyword evidence="4" id="KW-1185">Reference proteome</keyword>
<name>A0A5B0PN47_PUCGR</name>
<accession>A0A5B0PN47</accession>
<comment type="caution">
    <text evidence="3">The sequence shown here is derived from an EMBL/GenBank/DDBJ whole genome shotgun (WGS) entry which is preliminary data.</text>
</comment>
<organism evidence="3 5">
    <name type="scientific">Puccinia graminis f. sp. tritici</name>
    <dbReference type="NCBI Taxonomy" id="56615"/>
    <lineage>
        <taxon>Eukaryota</taxon>
        <taxon>Fungi</taxon>
        <taxon>Dikarya</taxon>
        <taxon>Basidiomycota</taxon>
        <taxon>Pucciniomycotina</taxon>
        <taxon>Pucciniomycetes</taxon>
        <taxon>Pucciniales</taxon>
        <taxon>Pucciniaceae</taxon>
        <taxon>Puccinia</taxon>
    </lineage>
</organism>
<evidence type="ECO:0000313" key="2">
    <source>
        <dbReference type="EMBL" id="KAA1077817.1"/>
    </source>
</evidence>
<evidence type="ECO:0008006" key="6">
    <source>
        <dbReference type="Google" id="ProtNLM"/>
    </source>
</evidence>
<feature type="chain" id="PRO_5036137800" description="TNFR-Cys domain-containing protein" evidence="1">
    <location>
        <begin position="27"/>
        <end position="112"/>
    </location>
</feature>
<dbReference type="EMBL" id="VDEP01000337">
    <property type="protein sequence ID" value="KAA1102611.1"/>
    <property type="molecule type" value="Genomic_DNA"/>
</dbReference>
<sequence>MHAPGHKKNLVKVLTLLAIYLQPSSSSFHECHCPAKTLTEHWEICNVKLSCRSCGTLGPSWKCTRNVEGQIYKCPQHCKLGHFFPNDPCRDGDHEYDNCSQHLNLRPPVEQI</sequence>